<dbReference type="OrthoDB" id="8955051at2"/>
<dbReference type="SUPFAM" id="SSF53383">
    <property type="entry name" value="PLP-dependent transferases"/>
    <property type="match status" value="1"/>
</dbReference>
<dbReference type="EMBL" id="CP003155">
    <property type="protein sequence ID" value="AEV30857.1"/>
    <property type="molecule type" value="Genomic_DNA"/>
</dbReference>
<sequence>MTSRIGGMFCMERISKGSNTFLENKGDDVRFYMSGRCALYACLCEIRTLDTKKIAYVPAYTCETVLASYEKAGYSLRFYDVDEYLLTPLFKDTDLQGVSVLGLSAYYGFSSYSRSILQKCRQMGITILQDITHSPFSLDGYCPEADFYAGSIRKWMGIACGGVAIKREGKFEIPIDPPDQDHLKGRYEAMAFRAKALLTKDSCYDQKAYEVFWKTEMQLRQSFAKQGSDERSAEILNHFNAEGLVAIRRRNYQTVLDTLKESKQCRAVFPVLGENSCPSHFCFYSEDRERAQRQLEEMGIKSTVYWPLPPQLKNLEAFPHSLYIYDHIVSVQIDQRYGVTDMEYLGKSLSQLT</sequence>
<reference evidence="1 2" key="1">
    <citation type="submission" date="2011-11" db="EMBL/GenBank/DDBJ databases">
        <title>Complete sequence of Spirochaeta sp. grapes.</title>
        <authorList>
            <consortium name="US DOE Joint Genome Institute"/>
            <person name="Lucas S."/>
            <person name="Han J."/>
            <person name="Lapidus A."/>
            <person name="Cheng J.-F."/>
            <person name="Goodwin L."/>
            <person name="Pitluck S."/>
            <person name="Peters L."/>
            <person name="Ovchinnikova G."/>
            <person name="Munk A.C."/>
            <person name="Detter J.C."/>
            <person name="Han C."/>
            <person name="Tapia R."/>
            <person name="Land M."/>
            <person name="Hauser L."/>
            <person name="Kyrpides N."/>
            <person name="Ivanova N."/>
            <person name="Pagani I."/>
            <person name="Ritalahtilisa K."/>
            <person name="Loeffler F."/>
            <person name="Woyke T."/>
        </authorList>
    </citation>
    <scope>NUCLEOTIDE SEQUENCE [LARGE SCALE GENOMIC DNA]</scope>
    <source>
        <strain evidence="2">ATCC BAA-1885 / DSM 22778 / Grapes</strain>
    </source>
</reference>
<gene>
    <name evidence="1" type="ordered locus">SpiGrapes_3110</name>
</gene>
<evidence type="ECO:0000313" key="2">
    <source>
        <dbReference type="Proteomes" id="UP000005632"/>
    </source>
</evidence>
<dbReference type="Gene3D" id="3.90.1150.10">
    <property type="entry name" value="Aspartate Aminotransferase, domain 1"/>
    <property type="match status" value="1"/>
</dbReference>
<dbReference type="AlphaFoldDB" id="G8QYZ8"/>
<proteinExistence type="predicted"/>
<dbReference type="Proteomes" id="UP000005632">
    <property type="component" value="Chromosome"/>
</dbReference>
<evidence type="ECO:0000313" key="1">
    <source>
        <dbReference type="EMBL" id="AEV30857.1"/>
    </source>
</evidence>
<dbReference type="STRING" id="158190.SpiGrapes_3110"/>
<evidence type="ECO:0008006" key="3">
    <source>
        <dbReference type="Google" id="ProtNLM"/>
    </source>
</evidence>
<dbReference type="InterPro" id="IPR015422">
    <property type="entry name" value="PyrdxlP-dep_Trfase_small"/>
</dbReference>
<dbReference type="KEGG" id="sgp:SpiGrapes_3110"/>
<accession>G8QYZ8</accession>
<dbReference type="eggNOG" id="COG0399">
    <property type="taxonomic scope" value="Bacteria"/>
</dbReference>
<organism evidence="1 2">
    <name type="scientific">Sphaerochaeta pleomorpha (strain ATCC BAA-1885 / DSM 22778 / Grapes)</name>
    <dbReference type="NCBI Taxonomy" id="158190"/>
    <lineage>
        <taxon>Bacteria</taxon>
        <taxon>Pseudomonadati</taxon>
        <taxon>Spirochaetota</taxon>
        <taxon>Spirochaetia</taxon>
        <taxon>Spirochaetales</taxon>
        <taxon>Sphaerochaetaceae</taxon>
        <taxon>Sphaerochaeta</taxon>
    </lineage>
</organism>
<name>G8QYZ8_SPHPG</name>
<dbReference type="HOGENOM" id="CLU_059313_1_0_12"/>
<keyword evidence="2" id="KW-1185">Reference proteome</keyword>
<protein>
    <recommendedName>
        <fullName evidence="3">PLP-dependent enzyme possibly involved in cell wall biogenesis</fullName>
    </recommendedName>
</protein>
<dbReference type="RefSeq" id="WP_014271696.1">
    <property type="nucleotide sequence ID" value="NC_016633.1"/>
</dbReference>
<dbReference type="InterPro" id="IPR015424">
    <property type="entry name" value="PyrdxlP-dep_Trfase"/>
</dbReference>